<reference evidence="6" key="1">
    <citation type="submission" date="2016-11" db="EMBL/GenBank/DDBJ databases">
        <authorList>
            <person name="Jaros S."/>
            <person name="Januszkiewicz K."/>
            <person name="Wedrychowicz H."/>
        </authorList>
    </citation>
    <scope>NUCLEOTIDE SEQUENCE [LARGE SCALE GENOMIC DNA]</scope>
    <source>
        <strain evidence="6">DSM 784</strain>
    </source>
</reference>
<evidence type="ECO:0000313" key="6">
    <source>
        <dbReference type="EMBL" id="SFW56201.1"/>
    </source>
</evidence>
<dbReference type="STRING" id="1004.SAMN05661012_02547"/>
<keyword evidence="4 5" id="KW-0472">Membrane</keyword>
<accession>A0A1K1Q920</accession>
<evidence type="ECO:0000313" key="9">
    <source>
        <dbReference type="Proteomes" id="UP001326715"/>
    </source>
</evidence>
<name>A0A1K1Q920_9BACT</name>
<evidence type="ECO:0000256" key="2">
    <source>
        <dbReference type="ARBA" id="ARBA00022692"/>
    </source>
</evidence>
<reference evidence="7 9" key="2">
    <citation type="submission" date="2023-11" db="EMBL/GenBank/DDBJ databases">
        <title>MicrobeMod: A computational toolkit for identifying prokaryotic methylation and restriction-modification with nanopore sequencing.</title>
        <authorList>
            <person name="Crits-Christoph A."/>
            <person name="Kang S.C."/>
            <person name="Lee H."/>
            <person name="Ostrov N."/>
        </authorList>
    </citation>
    <scope>NUCLEOTIDE SEQUENCE [LARGE SCALE GENOMIC DNA]</scope>
    <source>
        <strain evidence="7 9">ATCC 23090</strain>
    </source>
</reference>
<protein>
    <submittedName>
        <fullName evidence="7">DUF4870 domain-containing protein</fullName>
    </submittedName>
    <submittedName>
        <fullName evidence="6">Uncharacterized membrane protein</fullName>
    </submittedName>
</protein>
<feature type="transmembrane region" description="Helical" evidence="5">
    <location>
        <begin position="6"/>
        <end position="24"/>
    </location>
</feature>
<keyword evidence="3 5" id="KW-1133">Transmembrane helix</keyword>
<evidence type="ECO:0000256" key="1">
    <source>
        <dbReference type="ARBA" id="ARBA00004141"/>
    </source>
</evidence>
<evidence type="ECO:0000313" key="8">
    <source>
        <dbReference type="Proteomes" id="UP000183788"/>
    </source>
</evidence>
<dbReference type="RefSeq" id="WP_072360535.1">
    <property type="nucleotide sequence ID" value="NZ_CP139972.1"/>
</dbReference>
<dbReference type="OrthoDB" id="6400719at2"/>
<keyword evidence="9" id="KW-1185">Reference proteome</keyword>
<feature type="transmembrane region" description="Helical" evidence="5">
    <location>
        <begin position="36"/>
        <end position="59"/>
    </location>
</feature>
<sequence>MKDKTLAIIAYCTIIGWVVAYVKYKETTERSPLVRYHLAQALGVFIAGLAISIVVSIVARIIPSLGFILSAAGLLPLILLIFGIITASNEAQRPVPVVGKVFENKFSFLN</sequence>
<dbReference type="Proteomes" id="UP001326715">
    <property type="component" value="Chromosome"/>
</dbReference>
<gene>
    <name evidence="6" type="ORF">SAMN05661012_02547</name>
    <name evidence="7" type="ORF">SR876_16975</name>
</gene>
<organism evidence="6 8">
    <name type="scientific">Chitinophaga sancti</name>
    <dbReference type="NCBI Taxonomy" id="1004"/>
    <lineage>
        <taxon>Bacteria</taxon>
        <taxon>Pseudomonadati</taxon>
        <taxon>Bacteroidota</taxon>
        <taxon>Chitinophagia</taxon>
        <taxon>Chitinophagales</taxon>
        <taxon>Chitinophagaceae</taxon>
        <taxon>Chitinophaga</taxon>
    </lineage>
</organism>
<dbReference type="InterPro" id="IPR019109">
    <property type="entry name" value="MamF_MmsF"/>
</dbReference>
<dbReference type="Pfam" id="PF09685">
    <property type="entry name" value="MamF_MmsF"/>
    <property type="match status" value="1"/>
</dbReference>
<feature type="transmembrane region" description="Helical" evidence="5">
    <location>
        <begin position="65"/>
        <end position="85"/>
    </location>
</feature>
<evidence type="ECO:0000256" key="4">
    <source>
        <dbReference type="ARBA" id="ARBA00023136"/>
    </source>
</evidence>
<comment type="subcellular location">
    <subcellularLocation>
        <location evidence="1">Membrane</location>
        <topology evidence="1">Multi-pass membrane protein</topology>
    </subcellularLocation>
</comment>
<dbReference type="EMBL" id="CP140154">
    <property type="protein sequence ID" value="WQG86633.1"/>
    <property type="molecule type" value="Genomic_DNA"/>
</dbReference>
<evidence type="ECO:0000256" key="5">
    <source>
        <dbReference type="SAM" id="Phobius"/>
    </source>
</evidence>
<keyword evidence="2 5" id="KW-0812">Transmembrane</keyword>
<proteinExistence type="predicted"/>
<dbReference type="AlphaFoldDB" id="A0A1K1Q920"/>
<dbReference type="Proteomes" id="UP000183788">
    <property type="component" value="Unassembled WGS sequence"/>
</dbReference>
<evidence type="ECO:0000313" key="7">
    <source>
        <dbReference type="EMBL" id="WQG86633.1"/>
    </source>
</evidence>
<dbReference type="EMBL" id="FPIZ01000007">
    <property type="protein sequence ID" value="SFW56201.1"/>
    <property type="molecule type" value="Genomic_DNA"/>
</dbReference>
<evidence type="ECO:0000256" key="3">
    <source>
        <dbReference type="ARBA" id="ARBA00022989"/>
    </source>
</evidence>